<evidence type="ECO:0000313" key="7">
    <source>
        <dbReference type="Proteomes" id="UP000675881"/>
    </source>
</evidence>
<feature type="compositionally biased region" description="Basic and acidic residues" evidence="3">
    <location>
        <begin position="53"/>
        <end position="90"/>
    </location>
</feature>
<dbReference type="OrthoDB" id="5963120at2759"/>
<evidence type="ECO:0000256" key="3">
    <source>
        <dbReference type="SAM" id="MobiDB-lite"/>
    </source>
</evidence>
<keyword evidence="4" id="KW-1133">Transmembrane helix</keyword>
<organism evidence="6 7">
    <name type="scientific">Lepeophtheirus salmonis</name>
    <name type="common">Salmon louse</name>
    <name type="synonym">Caligus salmonis</name>
    <dbReference type="NCBI Taxonomy" id="72036"/>
    <lineage>
        <taxon>Eukaryota</taxon>
        <taxon>Metazoa</taxon>
        <taxon>Ecdysozoa</taxon>
        <taxon>Arthropoda</taxon>
        <taxon>Crustacea</taxon>
        <taxon>Multicrustacea</taxon>
        <taxon>Hexanauplia</taxon>
        <taxon>Copepoda</taxon>
        <taxon>Siphonostomatoida</taxon>
        <taxon>Caligidae</taxon>
        <taxon>Lepeophtheirus</taxon>
    </lineage>
</organism>
<reference evidence="6" key="1">
    <citation type="submission" date="2021-02" db="EMBL/GenBank/DDBJ databases">
        <authorList>
            <person name="Bekaert M."/>
        </authorList>
    </citation>
    <scope>NUCLEOTIDE SEQUENCE</scope>
    <source>
        <strain evidence="6">IoA-00</strain>
    </source>
</reference>
<dbReference type="Pfam" id="PF23283">
    <property type="entry name" value="D8C_UMOD"/>
    <property type="match status" value="1"/>
</dbReference>
<evidence type="ECO:0000259" key="5">
    <source>
        <dbReference type="Pfam" id="PF23283"/>
    </source>
</evidence>
<proteinExistence type="predicted"/>
<evidence type="ECO:0000256" key="2">
    <source>
        <dbReference type="ARBA" id="ARBA00023157"/>
    </source>
</evidence>
<evidence type="ECO:0000256" key="1">
    <source>
        <dbReference type="ARBA" id="ARBA00022729"/>
    </source>
</evidence>
<evidence type="ECO:0000256" key="4">
    <source>
        <dbReference type="SAM" id="Phobius"/>
    </source>
</evidence>
<dbReference type="Proteomes" id="UP000675881">
    <property type="component" value="Chromosome 14"/>
</dbReference>
<feature type="domain" description="UMOD/GP2/OIT3-like D8C" evidence="5">
    <location>
        <begin position="458"/>
        <end position="534"/>
    </location>
</feature>
<keyword evidence="7" id="KW-1185">Reference proteome</keyword>
<dbReference type="InterPro" id="IPR057774">
    <property type="entry name" value="D8C_UMOD/GP2/OIT3-like"/>
</dbReference>
<feature type="compositionally biased region" description="Basic residues" evidence="3">
    <location>
        <begin position="27"/>
        <end position="36"/>
    </location>
</feature>
<dbReference type="EMBL" id="HG994593">
    <property type="protein sequence ID" value="CAF2844661.1"/>
    <property type="molecule type" value="Genomic_DNA"/>
</dbReference>
<keyword evidence="1" id="KW-0732">Signal</keyword>
<name>A0A7R8CJT7_LEPSM</name>
<evidence type="ECO:0000313" key="6">
    <source>
        <dbReference type="EMBL" id="CAF2844661.1"/>
    </source>
</evidence>
<dbReference type="AlphaFoldDB" id="A0A7R8CJT7"/>
<feature type="compositionally biased region" description="Polar residues" evidence="3">
    <location>
        <begin position="9"/>
        <end position="26"/>
    </location>
</feature>
<sequence length="536" mass="60973">MFIRKNNKLDPSSWLNESSNSVWTTHQSKKSPHSPRKVNGSTRKLSDDALLLGKDEEIKKKIDGIHGEELNKGGSHTDKSPSPDQMKSEEIQDEEKEKKKREERHSHNEQDSGIKSESKVNIKASILKSRRNSDSYPNEDEMPSIRSERINRSQAEHHRLSPIYYSDTDADRIGRNNRRYHSKRFDNRNNRNIRPIDIDDEEVYLESQRRHNLRFSPDSALMESRASRDSIRFIDSNNTNGYFVNPHLNGYKRSRVSKPNAWMIIPEKDGRSSRAIPVSVSDSIGSRLKQSFTNISTLLNNMEKKEVGRLSGSNSDTPIEYLNDNVAIINKNINPRDEARERIFRCGVIVLILCFILAFGAIIAVIVLADQESTTSAKIRAQPTNIEFVSEGDECNKYTVLSESWRKIVGTGPRSTTGIYNCDLRRPDRPGSYIVPNQWYRFKGDAGSYIPTSPPPSDGEICGTSISAWINGEHPLVKDGVVTREFCFQWSKGPCSYKIDSQIRTCDDSNTGGTFYVYNLKFPSEIRCNFAFCATN</sequence>
<keyword evidence="4" id="KW-0812">Transmembrane</keyword>
<keyword evidence="4" id="KW-0472">Membrane</keyword>
<gene>
    <name evidence="6" type="ORF">LSAA_5684</name>
</gene>
<feature type="region of interest" description="Disordered" evidence="3">
    <location>
        <begin position="1"/>
        <end position="149"/>
    </location>
</feature>
<accession>A0A7R8CJT7</accession>
<feature type="compositionally biased region" description="Basic and acidic residues" evidence="3">
    <location>
        <begin position="103"/>
        <end position="120"/>
    </location>
</feature>
<protein>
    <submittedName>
        <fullName evidence="6">(salmon louse) hypothetical protein</fullName>
    </submittedName>
</protein>
<keyword evidence="2" id="KW-1015">Disulfide bond</keyword>
<feature type="transmembrane region" description="Helical" evidence="4">
    <location>
        <begin position="346"/>
        <end position="369"/>
    </location>
</feature>